<sequence length="104" mass="11600">MEVAKLFDLGIYSREAALEDGGASYFHRKGLCTIFYTLSLPGCNLFKGRGSKLFPQERFGKRSELRPLPEELASIFPQRKTETVSDSGGSTHKVDGDNSNRTLR</sequence>
<reference evidence="2" key="1">
    <citation type="submission" date="2020-11" db="EMBL/GenBank/DDBJ databases">
        <authorList>
            <person name="Tran Van P."/>
        </authorList>
    </citation>
    <scope>NUCLEOTIDE SEQUENCE</scope>
</reference>
<proteinExistence type="predicted"/>
<name>A0A7R9EJ62_9NEOP</name>
<evidence type="ECO:0000256" key="1">
    <source>
        <dbReference type="SAM" id="MobiDB-lite"/>
    </source>
</evidence>
<gene>
    <name evidence="2" type="ORF">TMSB3V08_LOCUS11619</name>
</gene>
<dbReference type="EMBL" id="OB798631">
    <property type="protein sequence ID" value="CAD7434969.1"/>
    <property type="molecule type" value="Genomic_DNA"/>
</dbReference>
<dbReference type="AlphaFoldDB" id="A0A7R9EJ62"/>
<feature type="region of interest" description="Disordered" evidence="1">
    <location>
        <begin position="76"/>
        <end position="104"/>
    </location>
</feature>
<evidence type="ECO:0000313" key="2">
    <source>
        <dbReference type="EMBL" id="CAD7434969.1"/>
    </source>
</evidence>
<protein>
    <submittedName>
        <fullName evidence="2">Uncharacterized protein</fullName>
    </submittedName>
</protein>
<accession>A0A7R9EJ62</accession>
<organism evidence="2">
    <name type="scientific">Timema monikensis</name>
    <dbReference type="NCBI Taxonomy" id="170555"/>
    <lineage>
        <taxon>Eukaryota</taxon>
        <taxon>Metazoa</taxon>
        <taxon>Ecdysozoa</taxon>
        <taxon>Arthropoda</taxon>
        <taxon>Hexapoda</taxon>
        <taxon>Insecta</taxon>
        <taxon>Pterygota</taxon>
        <taxon>Neoptera</taxon>
        <taxon>Polyneoptera</taxon>
        <taxon>Phasmatodea</taxon>
        <taxon>Timematodea</taxon>
        <taxon>Timematoidea</taxon>
        <taxon>Timematidae</taxon>
        <taxon>Timema</taxon>
    </lineage>
</organism>